<feature type="transmembrane region" description="Helical" evidence="1">
    <location>
        <begin position="160"/>
        <end position="192"/>
    </location>
</feature>
<name>A0A3S1A6K7_ELYCH</name>
<proteinExistence type="predicted"/>
<gene>
    <name evidence="2" type="ORF">EGW08_008256</name>
</gene>
<keyword evidence="3" id="KW-1185">Reference proteome</keyword>
<dbReference type="AlphaFoldDB" id="A0A3S1A6K7"/>
<keyword evidence="1" id="KW-0472">Membrane</keyword>
<feature type="transmembrane region" description="Helical" evidence="1">
    <location>
        <begin position="48"/>
        <end position="70"/>
    </location>
</feature>
<protein>
    <submittedName>
        <fullName evidence="2">Uncharacterized protein</fullName>
    </submittedName>
</protein>
<evidence type="ECO:0000256" key="1">
    <source>
        <dbReference type="SAM" id="Phobius"/>
    </source>
</evidence>
<keyword evidence="1" id="KW-1133">Transmembrane helix</keyword>
<feature type="non-terminal residue" evidence="2">
    <location>
        <position position="1"/>
    </location>
</feature>
<organism evidence="2 3">
    <name type="scientific">Elysia chlorotica</name>
    <name type="common">Eastern emerald elysia</name>
    <name type="synonym">Sea slug</name>
    <dbReference type="NCBI Taxonomy" id="188477"/>
    <lineage>
        <taxon>Eukaryota</taxon>
        <taxon>Metazoa</taxon>
        <taxon>Spiralia</taxon>
        <taxon>Lophotrochozoa</taxon>
        <taxon>Mollusca</taxon>
        <taxon>Gastropoda</taxon>
        <taxon>Heterobranchia</taxon>
        <taxon>Euthyneura</taxon>
        <taxon>Panpulmonata</taxon>
        <taxon>Sacoglossa</taxon>
        <taxon>Placobranchoidea</taxon>
        <taxon>Plakobranchidae</taxon>
        <taxon>Elysia</taxon>
    </lineage>
</organism>
<dbReference type="EMBL" id="RQTK01000222">
    <property type="protein sequence ID" value="RUS83995.1"/>
    <property type="molecule type" value="Genomic_DNA"/>
</dbReference>
<evidence type="ECO:0000313" key="2">
    <source>
        <dbReference type="EMBL" id="RUS83995.1"/>
    </source>
</evidence>
<sequence>VFVYYLLVTCYLYPSPCSSIGSPADITTARHLFLSLLRRLILCKLRPLLFSMLSIKVVGGLPFLLLPANFPCRTVFIRSVFVLRIAWPVYLSLRFWTSLNSFRVTPSSFRILSFVLFSFQLTLRRRLYSHISMAWILFCSSCFSVHASQPYRTTGQTRHFRIAIFSVVGIPLSFQRLFNSIVFCFAIAILVLTSL</sequence>
<keyword evidence="1" id="KW-0812">Transmembrane</keyword>
<feature type="transmembrane region" description="Helical" evidence="1">
    <location>
        <begin position="76"/>
        <end position="97"/>
    </location>
</feature>
<feature type="transmembrane region" description="Helical" evidence="1">
    <location>
        <begin position="127"/>
        <end position="148"/>
    </location>
</feature>
<reference evidence="2 3" key="1">
    <citation type="submission" date="2019-01" db="EMBL/GenBank/DDBJ databases">
        <title>A draft genome assembly of the solar-powered sea slug Elysia chlorotica.</title>
        <authorList>
            <person name="Cai H."/>
            <person name="Li Q."/>
            <person name="Fang X."/>
            <person name="Li J."/>
            <person name="Curtis N.E."/>
            <person name="Altenburger A."/>
            <person name="Shibata T."/>
            <person name="Feng M."/>
            <person name="Maeda T."/>
            <person name="Schwartz J.A."/>
            <person name="Shigenobu S."/>
            <person name="Lundholm N."/>
            <person name="Nishiyama T."/>
            <person name="Yang H."/>
            <person name="Hasebe M."/>
            <person name="Li S."/>
            <person name="Pierce S.K."/>
            <person name="Wang J."/>
        </authorList>
    </citation>
    <scope>NUCLEOTIDE SEQUENCE [LARGE SCALE GENOMIC DNA]</scope>
    <source>
        <strain evidence="2">EC2010</strain>
        <tissue evidence="2">Whole organism of an adult</tissue>
    </source>
</reference>
<comment type="caution">
    <text evidence="2">The sequence shown here is derived from an EMBL/GenBank/DDBJ whole genome shotgun (WGS) entry which is preliminary data.</text>
</comment>
<evidence type="ECO:0000313" key="3">
    <source>
        <dbReference type="Proteomes" id="UP000271974"/>
    </source>
</evidence>
<dbReference type="Proteomes" id="UP000271974">
    <property type="component" value="Unassembled WGS sequence"/>
</dbReference>
<feature type="non-terminal residue" evidence="2">
    <location>
        <position position="195"/>
    </location>
</feature>
<accession>A0A3S1A6K7</accession>